<keyword evidence="1" id="KW-0732">Signal</keyword>
<dbReference type="GO" id="GO:0005615">
    <property type="term" value="C:extracellular space"/>
    <property type="evidence" value="ECO:0007669"/>
    <property type="project" value="TreeGrafter"/>
</dbReference>
<dbReference type="InterPro" id="IPR014716">
    <property type="entry name" value="Fibrinogen_a/b/g_C_1"/>
</dbReference>
<evidence type="ECO:0000313" key="3">
    <source>
        <dbReference type="EMBL" id="KAK2143469.1"/>
    </source>
</evidence>
<dbReference type="Proteomes" id="UP001208570">
    <property type="component" value="Unassembled WGS sequence"/>
</dbReference>
<dbReference type="PROSITE" id="PS51406">
    <property type="entry name" value="FIBRINOGEN_C_2"/>
    <property type="match status" value="1"/>
</dbReference>
<evidence type="ECO:0000259" key="2">
    <source>
        <dbReference type="PROSITE" id="PS51406"/>
    </source>
</evidence>
<comment type="caution">
    <text evidence="3">The sequence shown here is derived from an EMBL/GenBank/DDBJ whole genome shotgun (WGS) entry which is preliminary data.</text>
</comment>
<organism evidence="3 4">
    <name type="scientific">Paralvinella palmiformis</name>
    <dbReference type="NCBI Taxonomy" id="53620"/>
    <lineage>
        <taxon>Eukaryota</taxon>
        <taxon>Metazoa</taxon>
        <taxon>Spiralia</taxon>
        <taxon>Lophotrochozoa</taxon>
        <taxon>Annelida</taxon>
        <taxon>Polychaeta</taxon>
        <taxon>Sedentaria</taxon>
        <taxon>Canalipalpata</taxon>
        <taxon>Terebellida</taxon>
        <taxon>Terebelliformia</taxon>
        <taxon>Alvinellidae</taxon>
        <taxon>Paralvinella</taxon>
    </lineage>
</organism>
<name>A0AAD9MUH3_9ANNE</name>
<dbReference type="Gene3D" id="3.90.215.10">
    <property type="entry name" value="Gamma Fibrinogen, chain A, domain 1"/>
    <property type="match status" value="1"/>
</dbReference>
<gene>
    <name evidence="3" type="ORF">LSH36_839g05104</name>
</gene>
<proteinExistence type="predicted"/>
<feature type="domain" description="Fibrinogen C-terminal" evidence="2">
    <location>
        <begin position="158"/>
        <end position="376"/>
    </location>
</feature>
<evidence type="ECO:0000313" key="4">
    <source>
        <dbReference type="Proteomes" id="UP001208570"/>
    </source>
</evidence>
<dbReference type="SUPFAM" id="SSF56496">
    <property type="entry name" value="Fibrinogen C-terminal domain-like"/>
    <property type="match status" value="1"/>
</dbReference>
<keyword evidence="4" id="KW-1185">Reference proteome</keyword>
<dbReference type="SMART" id="SM00186">
    <property type="entry name" value="FBG"/>
    <property type="match status" value="1"/>
</dbReference>
<dbReference type="InterPro" id="IPR050373">
    <property type="entry name" value="Fibrinogen_C-term_domain"/>
</dbReference>
<dbReference type="CDD" id="cd00087">
    <property type="entry name" value="FReD"/>
    <property type="match status" value="1"/>
</dbReference>
<dbReference type="PANTHER" id="PTHR19143">
    <property type="entry name" value="FIBRINOGEN/TENASCIN/ANGIOPOEITIN"/>
    <property type="match status" value="1"/>
</dbReference>
<dbReference type="AlphaFoldDB" id="A0AAD9MUH3"/>
<dbReference type="Pfam" id="PF00147">
    <property type="entry name" value="Fibrinogen_C"/>
    <property type="match status" value="1"/>
</dbReference>
<evidence type="ECO:0000256" key="1">
    <source>
        <dbReference type="SAM" id="SignalP"/>
    </source>
</evidence>
<dbReference type="EMBL" id="JAODUP010000839">
    <property type="protein sequence ID" value="KAK2143469.1"/>
    <property type="molecule type" value="Genomic_DNA"/>
</dbReference>
<dbReference type="PANTHER" id="PTHR19143:SF327">
    <property type="entry name" value="FI21813P1-RELATED"/>
    <property type="match status" value="1"/>
</dbReference>
<feature type="signal peptide" evidence="1">
    <location>
        <begin position="1"/>
        <end position="18"/>
    </location>
</feature>
<sequence length="376" mass="43163">MPLKHVFCLILVFPIFSGDELFIRFAEDSLIPINETFIKDDSLDTCTSFQRRNNAQLQHTHFRIRKRTDQMGDINVTIIGTKLGCGYNIYLTPLSLAQAKTWLGRWNTCTLLENSTDMGQEICSYLCMKPGFWRELQVLKVPRTVDELYWEVCYINVSSIFSIYAGCSEVVGDPSNVFRVSLPHSDTYTDVYCDQVTDGGRWTVLMRRLDGSENFNREWEDYKNGFGNVTGEFWAGNGFMHIITTEGPTYLLRVELRSYEGEFIFAEYSNFSIGPESDNYRLHVTGFLQTSTAGDSLKYHNGMMFSTVSRDNDLSGCNCAQYFSAPWWFNSCLTSLLTGKLEHPPCNESGKGIVWKYPWGLEKFANYVRVMIRPIE</sequence>
<reference evidence="3" key="1">
    <citation type="journal article" date="2023" name="Mol. Biol. Evol.">
        <title>Third-Generation Sequencing Reveals the Adaptive Role of the Epigenome in Three Deep-Sea Polychaetes.</title>
        <authorList>
            <person name="Perez M."/>
            <person name="Aroh O."/>
            <person name="Sun Y."/>
            <person name="Lan Y."/>
            <person name="Juniper S.K."/>
            <person name="Young C.R."/>
            <person name="Angers B."/>
            <person name="Qian P.Y."/>
        </authorList>
    </citation>
    <scope>NUCLEOTIDE SEQUENCE</scope>
    <source>
        <strain evidence="3">P08H-3</strain>
    </source>
</reference>
<feature type="chain" id="PRO_5042250192" description="Fibrinogen C-terminal domain-containing protein" evidence="1">
    <location>
        <begin position="19"/>
        <end position="376"/>
    </location>
</feature>
<accession>A0AAD9MUH3</accession>
<dbReference type="InterPro" id="IPR036056">
    <property type="entry name" value="Fibrinogen-like_C"/>
</dbReference>
<protein>
    <recommendedName>
        <fullName evidence="2">Fibrinogen C-terminal domain-containing protein</fullName>
    </recommendedName>
</protein>
<dbReference type="InterPro" id="IPR002181">
    <property type="entry name" value="Fibrinogen_a/b/g_C_dom"/>
</dbReference>